<evidence type="ECO:0000313" key="2">
    <source>
        <dbReference type="EMBL" id="KAL1592774.1"/>
    </source>
</evidence>
<accession>A0ABR3QKU4</accession>
<feature type="region of interest" description="Disordered" evidence="1">
    <location>
        <begin position="34"/>
        <end position="66"/>
    </location>
</feature>
<gene>
    <name evidence="2" type="ORF">SLS60_011190</name>
</gene>
<sequence length="118" mass="13644">MPQSGNLFADNVRLKDDEVEEALQLAFRMAQSGMDALERSQVRDQKDPPNADRVEKPSDEVPPRPSQLQDLIKNLFAHDDIINESQDLPDVVEDVREFYKQTMKKIKLERAYSMQVQN</sequence>
<keyword evidence="3" id="KW-1185">Reference proteome</keyword>
<dbReference type="Proteomes" id="UP001521785">
    <property type="component" value="Unassembled WGS sequence"/>
</dbReference>
<protein>
    <submittedName>
        <fullName evidence="2">Uncharacterized protein</fullName>
    </submittedName>
</protein>
<dbReference type="EMBL" id="JAKJXO020000020">
    <property type="protein sequence ID" value="KAL1592774.1"/>
    <property type="molecule type" value="Genomic_DNA"/>
</dbReference>
<comment type="caution">
    <text evidence="2">The sequence shown here is derived from an EMBL/GenBank/DDBJ whole genome shotgun (WGS) entry which is preliminary data.</text>
</comment>
<name>A0ABR3QKU4_9PLEO</name>
<organism evidence="2 3">
    <name type="scientific">Paraconiothyrium brasiliense</name>
    <dbReference type="NCBI Taxonomy" id="300254"/>
    <lineage>
        <taxon>Eukaryota</taxon>
        <taxon>Fungi</taxon>
        <taxon>Dikarya</taxon>
        <taxon>Ascomycota</taxon>
        <taxon>Pezizomycotina</taxon>
        <taxon>Dothideomycetes</taxon>
        <taxon>Pleosporomycetidae</taxon>
        <taxon>Pleosporales</taxon>
        <taxon>Massarineae</taxon>
        <taxon>Didymosphaeriaceae</taxon>
        <taxon>Paraconiothyrium</taxon>
    </lineage>
</organism>
<evidence type="ECO:0000313" key="3">
    <source>
        <dbReference type="Proteomes" id="UP001521785"/>
    </source>
</evidence>
<feature type="compositionally biased region" description="Basic and acidic residues" evidence="1">
    <location>
        <begin position="36"/>
        <end position="62"/>
    </location>
</feature>
<reference evidence="2 3" key="1">
    <citation type="submission" date="2024-02" db="EMBL/GenBank/DDBJ databases">
        <title>De novo assembly and annotation of 12 fungi associated with fruit tree decline syndrome in Ontario, Canada.</title>
        <authorList>
            <person name="Sulman M."/>
            <person name="Ellouze W."/>
            <person name="Ilyukhin E."/>
        </authorList>
    </citation>
    <scope>NUCLEOTIDE SEQUENCE [LARGE SCALE GENOMIC DNA]</scope>
    <source>
        <strain evidence="2 3">M42-189</strain>
    </source>
</reference>
<proteinExistence type="predicted"/>
<evidence type="ECO:0000256" key="1">
    <source>
        <dbReference type="SAM" id="MobiDB-lite"/>
    </source>
</evidence>